<dbReference type="RefSeq" id="WP_371950021.1">
    <property type="nucleotide sequence ID" value="NZ_JAXCEI010000005.1"/>
</dbReference>
<gene>
    <name evidence="2" type="ORF">SM611_14380</name>
</gene>
<feature type="transmembrane region" description="Helical" evidence="1">
    <location>
        <begin position="21"/>
        <end position="43"/>
    </location>
</feature>
<keyword evidence="3" id="KW-1185">Reference proteome</keyword>
<dbReference type="Proteomes" id="UP001569963">
    <property type="component" value="Unassembled WGS sequence"/>
</dbReference>
<keyword evidence="1" id="KW-1133">Transmembrane helix</keyword>
<sequence>MSPDGFPGEFTEGAYIARQTWASNLPVVVILGAVTVFVLYQTIRNPGLGAGIALLGFGGITALLVFLVARSVRRGEVSFAVDARGVYFGYSSENVQPDLIPWAWIDCIVTFDQITHGGGGQKGRQHHVGVELNAAGAKARMSRLPRPPGLPPPTAAEEEIKEALFGPWLRGMAAEPSLVSQRIQGWRLEGERLAEAVMRYAPDTPIARRPTRPAPSIARFAAAAWQVRKNLQRFAEWDDDHRRHDDR</sequence>
<keyword evidence="1" id="KW-0472">Membrane</keyword>
<reference evidence="2 3" key="1">
    <citation type="submission" date="2023-11" db="EMBL/GenBank/DDBJ databases">
        <title>Actinomadura monticuli sp. nov., isolated from volcanic ash.</title>
        <authorList>
            <person name="Lee S.D."/>
            <person name="Yang H."/>
            <person name="Kim I.S."/>
        </authorList>
    </citation>
    <scope>NUCLEOTIDE SEQUENCE [LARGE SCALE GENOMIC DNA]</scope>
    <source>
        <strain evidence="2 3">DLS-62</strain>
    </source>
</reference>
<protein>
    <recommendedName>
        <fullName evidence="4">PH domain-containing protein</fullName>
    </recommendedName>
</protein>
<accession>A0ABV4QBS6</accession>
<evidence type="ECO:0000313" key="2">
    <source>
        <dbReference type="EMBL" id="MFA1540121.1"/>
    </source>
</evidence>
<dbReference type="EMBL" id="JAXCEI010000005">
    <property type="protein sequence ID" value="MFA1540121.1"/>
    <property type="molecule type" value="Genomic_DNA"/>
</dbReference>
<evidence type="ECO:0000313" key="3">
    <source>
        <dbReference type="Proteomes" id="UP001569963"/>
    </source>
</evidence>
<proteinExistence type="predicted"/>
<name>A0ABV4QBS6_9ACTN</name>
<organism evidence="2 3">
    <name type="scientific">Actinomadura monticuli</name>
    <dbReference type="NCBI Taxonomy" id="3097367"/>
    <lineage>
        <taxon>Bacteria</taxon>
        <taxon>Bacillati</taxon>
        <taxon>Actinomycetota</taxon>
        <taxon>Actinomycetes</taxon>
        <taxon>Streptosporangiales</taxon>
        <taxon>Thermomonosporaceae</taxon>
        <taxon>Actinomadura</taxon>
    </lineage>
</organism>
<feature type="transmembrane region" description="Helical" evidence="1">
    <location>
        <begin position="49"/>
        <end position="69"/>
    </location>
</feature>
<comment type="caution">
    <text evidence="2">The sequence shown here is derived from an EMBL/GenBank/DDBJ whole genome shotgun (WGS) entry which is preliminary data.</text>
</comment>
<evidence type="ECO:0000256" key="1">
    <source>
        <dbReference type="SAM" id="Phobius"/>
    </source>
</evidence>
<keyword evidence="1" id="KW-0812">Transmembrane</keyword>
<evidence type="ECO:0008006" key="4">
    <source>
        <dbReference type="Google" id="ProtNLM"/>
    </source>
</evidence>